<name>A0ABP8N541_9BACT</name>
<dbReference type="SUPFAM" id="SSF81301">
    <property type="entry name" value="Nucleotidyltransferase"/>
    <property type="match status" value="1"/>
</dbReference>
<feature type="domain" description="Polymerase nucleotidyl transferase" evidence="10">
    <location>
        <begin position="12"/>
        <end position="97"/>
    </location>
</feature>
<evidence type="ECO:0000256" key="5">
    <source>
        <dbReference type="ARBA" id="ARBA00022723"/>
    </source>
</evidence>
<keyword evidence="5" id="KW-0479">Metal-binding</keyword>
<keyword evidence="2" id="KW-1277">Toxin-antitoxin system</keyword>
<dbReference type="RefSeq" id="WP_345245244.1">
    <property type="nucleotide sequence ID" value="NZ_BAABHD010000032.1"/>
</dbReference>
<evidence type="ECO:0000256" key="6">
    <source>
        <dbReference type="ARBA" id="ARBA00022741"/>
    </source>
</evidence>
<dbReference type="EMBL" id="BAABHD010000032">
    <property type="protein sequence ID" value="GAA4460082.1"/>
    <property type="molecule type" value="Genomic_DNA"/>
</dbReference>
<dbReference type="Gene3D" id="3.30.460.10">
    <property type="entry name" value="Beta Polymerase, domain 2"/>
    <property type="match status" value="1"/>
</dbReference>
<protein>
    <submittedName>
        <fullName evidence="11">Nucleotidyltransferase family protein</fullName>
    </submittedName>
</protein>
<evidence type="ECO:0000256" key="4">
    <source>
        <dbReference type="ARBA" id="ARBA00022695"/>
    </source>
</evidence>
<comment type="similarity">
    <text evidence="9">Belongs to the MntA antitoxin family.</text>
</comment>
<dbReference type="Pfam" id="PF01909">
    <property type="entry name" value="NTP_transf_2"/>
    <property type="match status" value="1"/>
</dbReference>
<evidence type="ECO:0000256" key="2">
    <source>
        <dbReference type="ARBA" id="ARBA00022649"/>
    </source>
</evidence>
<proteinExistence type="inferred from homology"/>
<keyword evidence="6" id="KW-0547">Nucleotide-binding</keyword>
<comment type="cofactor">
    <cofactor evidence="1">
        <name>Mg(2+)</name>
        <dbReference type="ChEBI" id="CHEBI:18420"/>
    </cofactor>
</comment>
<comment type="caution">
    <text evidence="11">The sequence shown here is derived from an EMBL/GenBank/DDBJ whole genome shotgun (WGS) entry which is preliminary data.</text>
</comment>
<dbReference type="Proteomes" id="UP001501175">
    <property type="component" value="Unassembled WGS sequence"/>
</dbReference>
<evidence type="ECO:0000256" key="7">
    <source>
        <dbReference type="ARBA" id="ARBA00022840"/>
    </source>
</evidence>
<keyword evidence="4" id="KW-0548">Nucleotidyltransferase</keyword>
<evidence type="ECO:0000256" key="3">
    <source>
        <dbReference type="ARBA" id="ARBA00022679"/>
    </source>
</evidence>
<evidence type="ECO:0000313" key="11">
    <source>
        <dbReference type="EMBL" id="GAA4460082.1"/>
    </source>
</evidence>
<keyword evidence="8" id="KW-0460">Magnesium</keyword>
<keyword evidence="12" id="KW-1185">Reference proteome</keyword>
<dbReference type="InterPro" id="IPR002934">
    <property type="entry name" value="Polymerase_NTP_transf_dom"/>
</dbReference>
<sequence>MLTLKDIIETLQQHKAVLQEKYGIVALAVFGSFVRGEQTPESDIDILIEQGQPSLGWNYFALAYELNTILQHKTDMITRDAIKPRYYDAIKKELVYV</sequence>
<dbReference type="PANTHER" id="PTHR33571">
    <property type="entry name" value="SSL8005 PROTEIN"/>
    <property type="match status" value="1"/>
</dbReference>
<evidence type="ECO:0000259" key="10">
    <source>
        <dbReference type="Pfam" id="PF01909"/>
    </source>
</evidence>
<evidence type="ECO:0000313" key="12">
    <source>
        <dbReference type="Proteomes" id="UP001501175"/>
    </source>
</evidence>
<evidence type="ECO:0000256" key="9">
    <source>
        <dbReference type="ARBA" id="ARBA00038276"/>
    </source>
</evidence>
<gene>
    <name evidence="11" type="ORF">GCM10023189_34680</name>
</gene>
<reference evidence="12" key="1">
    <citation type="journal article" date="2019" name="Int. J. Syst. Evol. Microbiol.">
        <title>The Global Catalogue of Microorganisms (GCM) 10K type strain sequencing project: providing services to taxonomists for standard genome sequencing and annotation.</title>
        <authorList>
            <consortium name="The Broad Institute Genomics Platform"/>
            <consortium name="The Broad Institute Genome Sequencing Center for Infectious Disease"/>
            <person name="Wu L."/>
            <person name="Ma J."/>
        </authorList>
    </citation>
    <scope>NUCLEOTIDE SEQUENCE [LARGE SCALE GENOMIC DNA]</scope>
    <source>
        <strain evidence="12">JCM 17927</strain>
    </source>
</reference>
<organism evidence="11 12">
    <name type="scientific">Nibrella saemangeumensis</name>
    <dbReference type="NCBI Taxonomy" id="1084526"/>
    <lineage>
        <taxon>Bacteria</taxon>
        <taxon>Pseudomonadati</taxon>
        <taxon>Bacteroidota</taxon>
        <taxon>Cytophagia</taxon>
        <taxon>Cytophagales</taxon>
        <taxon>Spirosomataceae</taxon>
        <taxon>Nibrella</taxon>
    </lineage>
</organism>
<dbReference type="InterPro" id="IPR043519">
    <property type="entry name" value="NT_sf"/>
</dbReference>
<dbReference type="CDD" id="cd05403">
    <property type="entry name" value="NT_KNTase_like"/>
    <property type="match status" value="1"/>
</dbReference>
<accession>A0ABP8N541</accession>
<dbReference type="InterPro" id="IPR052038">
    <property type="entry name" value="Type-VII_TA_antitoxin"/>
</dbReference>
<keyword evidence="3" id="KW-0808">Transferase</keyword>
<dbReference type="PANTHER" id="PTHR33571:SF14">
    <property type="entry name" value="PROTEIN ADENYLYLTRANSFERASE MJ0435-RELATED"/>
    <property type="match status" value="1"/>
</dbReference>
<keyword evidence="7" id="KW-0067">ATP-binding</keyword>
<evidence type="ECO:0000256" key="8">
    <source>
        <dbReference type="ARBA" id="ARBA00022842"/>
    </source>
</evidence>
<evidence type="ECO:0000256" key="1">
    <source>
        <dbReference type="ARBA" id="ARBA00001946"/>
    </source>
</evidence>